<evidence type="ECO:0000313" key="15">
    <source>
        <dbReference type="Proteomes" id="UP000663870"/>
    </source>
</evidence>
<dbReference type="SUPFAM" id="SSF81321">
    <property type="entry name" value="Family A G protein-coupled receptor-like"/>
    <property type="match status" value="1"/>
</dbReference>
<dbReference type="PANTHER" id="PTHR46273:SF4">
    <property type="entry name" value="AT19640P"/>
    <property type="match status" value="1"/>
</dbReference>
<dbReference type="EMBL" id="CAJNOL010002590">
    <property type="protein sequence ID" value="CAF1514165.1"/>
    <property type="molecule type" value="Genomic_DNA"/>
</dbReference>
<evidence type="ECO:0000256" key="6">
    <source>
        <dbReference type="SAM" id="Phobius"/>
    </source>
</evidence>
<dbReference type="Proteomes" id="UP000663870">
    <property type="component" value="Unassembled WGS sequence"/>
</dbReference>
<evidence type="ECO:0000313" key="13">
    <source>
        <dbReference type="EMBL" id="CAF4020626.1"/>
    </source>
</evidence>
<evidence type="ECO:0000313" key="11">
    <source>
        <dbReference type="EMBL" id="CAF1514165.1"/>
    </source>
</evidence>
<dbReference type="Gene3D" id="3.90.176.10">
    <property type="entry name" value="Toxin ADP-ribosyltransferase, Chain A, domain 1"/>
    <property type="match status" value="1"/>
</dbReference>
<keyword evidence="2 6" id="KW-0812">Transmembrane</keyword>
<dbReference type="InterPro" id="IPR019427">
    <property type="entry name" value="7TM_GPCR_serpentine_rcpt_Srw"/>
</dbReference>
<feature type="transmembrane region" description="Helical" evidence="6">
    <location>
        <begin position="588"/>
        <end position="611"/>
    </location>
</feature>
<accession>A0A819JIQ7</accession>
<feature type="transmembrane region" description="Helical" evidence="6">
    <location>
        <begin position="471"/>
        <end position="490"/>
    </location>
</feature>
<dbReference type="PROSITE" id="PS50297">
    <property type="entry name" value="ANK_REP_REGION"/>
    <property type="match status" value="1"/>
</dbReference>
<proteinExistence type="predicted"/>
<protein>
    <recommendedName>
        <fullName evidence="7">G-protein coupled receptors family 1 profile domain-containing protein</fullName>
    </recommendedName>
</protein>
<keyword evidence="3 6" id="KW-1133">Transmembrane helix</keyword>
<evidence type="ECO:0000256" key="3">
    <source>
        <dbReference type="ARBA" id="ARBA00022989"/>
    </source>
</evidence>
<feature type="transmembrane region" description="Helical" evidence="6">
    <location>
        <begin position="750"/>
        <end position="766"/>
    </location>
</feature>
<dbReference type="GO" id="GO:0008528">
    <property type="term" value="F:G protein-coupled peptide receptor activity"/>
    <property type="evidence" value="ECO:0007669"/>
    <property type="project" value="InterPro"/>
</dbReference>
<dbReference type="Pfam" id="PF12796">
    <property type="entry name" value="Ank_2"/>
    <property type="match status" value="1"/>
</dbReference>
<feature type="transmembrane region" description="Helical" evidence="6">
    <location>
        <begin position="709"/>
        <end position="730"/>
    </location>
</feature>
<dbReference type="InterPro" id="IPR017452">
    <property type="entry name" value="GPCR_Rhodpsn_7TM"/>
</dbReference>
<comment type="subcellular location">
    <subcellularLocation>
        <location evidence="1">Membrane</location>
    </subcellularLocation>
</comment>
<dbReference type="GO" id="GO:0005886">
    <property type="term" value="C:plasma membrane"/>
    <property type="evidence" value="ECO:0007669"/>
    <property type="project" value="TreeGrafter"/>
</dbReference>
<dbReference type="OrthoDB" id="423533at2759"/>
<keyword evidence="4 6" id="KW-0472">Membrane</keyword>
<dbReference type="Proteomes" id="UP000663854">
    <property type="component" value="Unassembled WGS sequence"/>
</dbReference>
<dbReference type="EMBL" id="CAJNOO010001554">
    <property type="protein sequence ID" value="CAF1169545.1"/>
    <property type="molecule type" value="Genomic_DNA"/>
</dbReference>
<feature type="domain" description="G-protein coupled receptors family 1 profile" evidence="7">
    <location>
        <begin position="481"/>
        <end position="729"/>
    </location>
</feature>
<feature type="transmembrane region" description="Helical" evidence="6">
    <location>
        <begin position="433"/>
        <end position="459"/>
    </location>
</feature>
<keyword evidence="5" id="KW-0040">ANK repeat</keyword>
<reference evidence="12" key="1">
    <citation type="submission" date="2021-02" db="EMBL/GenBank/DDBJ databases">
        <authorList>
            <person name="Nowell W R."/>
        </authorList>
    </citation>
    <scope>NUCLEOTIDE SEQUENCE</scope>
</reference>
<dbReference type="PROSITE" id="PS51996">
    <property type="entry name" value="TR_MART"/>
    <property type="match status" value="1"/>
</dbReference>
<feature type="transmembrane region" description="Helical" evidence="6">
    <location>
        <begin position="502"/>
        <end position="523"/>
    </location>
</feature>
<evidence type="ECO:0000259" key="7">
    <source>
        <dbReference type="PROSITE" id="PS50262"/>
    </source>
</evidence>
<evidence type="ECO:0000256" key="4">
    <source>
        <dbReference type="ARBA" id="ARBA00023136"/>
    </source>
</evidence>
<comment type="caution">
    <text evidence="12">The sequence shown here is derived from an EMBL/GenBank/DDBJ whole genome shotgun (WGS) entry which is preliminary data.</text>
</comment>
<dbReference type="Proteomes" id="UP000663889">
    <property type="component" value="Unassembled WGS sequence"/>
</dbReference>
<dbReference type="AlphaFoldDB" id="A0A819JIQ7"/>
<name>A0A819JIQ7_9BILA</name>
<dbReference type="PANTHER" id="PTHR46273">
    <property type="entry name" value="MYOSUPPRESSIN RECEPTOR 1, ISOFORM B-RELATED"/>
    <property type="match status" value="1"/>
</dbReference>
<dbReference type="Proteomes" id="UP000663874">
    <property type="component" value="Unassembled WGS sequence"/>
</dbReference>
<feature type="transmembrane region" description="Helical" evidence="6">
    <location>
        <begin position="645"/>
        <end position="671"/>
    </location>
</feature>
<dbReference type="InterPro" id="IPR036770">
    <property type="entry name" value="Ankyrin_rpt-contain_sf"/>
</dbReference>
<evidence type="ECO:0000256" key="1">
    <source>
        <dbReference type="ARBA" id="ARBA00004370"/>
    </source>
</evidence>
<evidence type="ECO:0000313" key="12">
    <source>
        <dbReference type="EMBL" id="CAF3930703.1"/>
    </source>
</evidence>
<dbReference type="Pfam" id="PF10324">
    <property type="entry name" value="7TM_GPCR_Srw"/>
    <property type="match status" value="1"/>
</dbReference>
<dbReference type="Proteomes" id="UP000663882">
    <property type="component" value="Unassembled WGS sequence"/>
</dbReference>
<organism evidence="12 14">
    <name type="scientific">Rotaria sordida</name>
    <dbReference type="NCBI Taxonomy" id="392033"/>
    <lineage>
        <taxon>Eukaryota</taxon>
        <taxon>Metazoa</taxon>
        <taxon>Spiralia</taxon>
        <taxon>Gnathifera</taxon>
        <taxon>Rotifera</taxon>
        <taxon>Eurotatoria</taxon>
        <taxon>Bdelloidea</taxon>
        <taxon>Philodinida</taxon>
        <taxon>Philodinidae</taxon>
        <taxon>Rotaria</taxon>
    </lineage>
</organism>
<dbReference type="InterPro" id="IPR002110">
    <property type="entry name" value="Ankyrin_rpt"/>
</dbReference>
<dbReference type="PROSITE" id="PS50262">
    <property type="entry name" value="G_PROTEIN_RECEP_F1_2"/>
    <property type="match status" value="1"/>
</dbReference>
<keyword evidence="15" id="KW-1185">Reference proteome</keyword>
<evidence type="ECO:0000256" key="5">
    <source>
        <dbReference type="PROSITE-ProRule" id="PRU00023"/>
    </source>
</evidence>
<dbReference type="EMBL" id="CAJOBE010006901">
    <property type="protein sequence ID" value="CAF4020626.1"/>
    <property type="molecule type" value="Genomic_DNA"/>
</dbReference>
<sequence length="825" mass="95624">MLSPLSSNNDEDDSNIIDLLYHLCKENEVEKVQNILPFIGNINIINKIQSSTGSTCLHVACYYGHGDMVKILLEYGALHCTRNLRHNLTPYEEATSDDIKQLFVEHQKLFSHDDYDYIEWSMVGDDLLEKRRKFRQAIDLYKTYDNHHLVSKLLVEVIHYYLNEYLMNQNNDNVNSKDEIIRKQIETIEGYFKEAIEKQDYLTYFIKAYTLTNFFYKVLNKDLALYILEYFDTTKTFSSNYRLVNCLVHIVTLLIHHPNLPKYQYQGVCYRGMRITKNDLDQYQLDQHILNRAFLSTSIDPQVAEMFAGVGQQSQMRYTPQDHCALQYSCLCRYLIKQKSTAIDVQSLSTRPDEKEILILPFIVFKVIAIKRNYLDDSTASISIEIELEECEDSNDDKKELENSQTSRSSSLSLSDDVIKNTEEYVKVKEQNYLLYGVIGLLILAIVGFFILGMFVAIAGKFSEIQIHGRISFSLRIFGILTSIVTIIVLQRKSFRTPTNLILQHVAFFDTVVLISYNIYSLYFHILHQPNSSFGQSQFWPRFAIFNINISSTAHSIALWLTCLLAIIRYTIISKPKQVVVNTSHVIILVWIVALPICLLMIIIYLIWNIIDQSAYVYPPELYTENSTETVYRVRTPTGERLEKIIFVIMALCFEISPVFILIIFSVLLILNIHHARQLHKRFRRRYSSVSSASASASSLKRELRTTTMLVFITLFTALVELPQSLFIIGSGIDKDFFLRYLHLGNRWDIKSIGTSFITFIIYCLTSQQFRMEMYKLILPKCFRKKLNLKTNNHLLTNGITLKRRGTRTHTTLISPGAIAIPQDL</sequence>
<dbReference type="SUPFAM" id="SSF48403">
    <property type="entry name" value="Ankyrin repeat"/>
    <property type="match status" value="1"/>
</dbReference>
<dbReference type="EMBL" id="CAJOAX010004999">
    <property type="protein sequence ID" value="CAF3930703.1"/>
    <property type="molecule type" value="Genomic_DNA"/>
</dbReference>
<dbReference type="CDD" id="cd14978">
    <property type="entry name" value="7tmA_FMRFamide_R-like"/>
    <property type="match status" value="1"/>
</dbReference>
<dbReference type="InterPro" id="IPR053219">
    <property type="entry name" value="GPCR_Dmsr-1"/>
</dbReference>
<evidence type="ECO:0000256" key="2">
    <source>
        <dbReference type="ARBA" id="ARBA00022692"/>
    </source>
</evidence>
<dbReference type="SMART" id="SM00248">
    <property type="entry name" value="ANK"/>
    <property type="match status" value="2"/>
</dbReference>
<dbReference type="Gene3D" id="1.25.40.20">
    <property type="entry name" value="Ankyrin repeat-containing domain"/>
    <property type="match status" value="1"/>
</dbReference>
<feature type="repeat" description="ANK" evidence="5">
    <location>
        <begin position="52"/>
        <end position="77"/>
    </location>
</feature>
<dbReference type="SUPFAM" id="SSF56399">
    <property type="entry name" value="ADP-ribosylation"/>
    <property type="match status" value="1"/>
</dbReference>
<evidence type="ECO:0000313" key="9">
    <source>
        <dbReference type="EMBL" id="CAF1232746.1"/>
    </source>
</evidence>
<evidence type="ECO:0000313" key="8">
    <source>
        <dbReference type="EMBL" id="CAF1169545.1"/>
    </source>
</evidence>
<evidence type="ECO:0000313" key="14">
    <source>
        <dbReference type="Proteomes" id="UP000663823"/>
    </source>
</evidence>
<evidence type="ECO:0000313" key="10">
    <source>
        <dbReference type="EMBL" id="CAF1271592.1"/>
    </source>
</evidence>
<dbReference type="InterPro" id="IPR003540">
    <property type="entry name" value="ADP-ribosyltransferase"/>
</dbReference>
<dbReference type="PROSITE" id="PS50088">
    <property type="entry name" value="ANK_REPEAT"/>
    <property type="match status" value="1"/>
</dbReference>
<dbReference type="EMBL" id="CAJNOU010001937">
    <property type="protein sequence ID" value="CAF1271592.1"/>
    <property type="molecule type" value="Genomic_DNA"/>
</dbReference>
<dbReference type="Gene3D" id="1.20.1070.10">
    <property type="entry name" value="Rhodopsin 7-helix transmembrane proteins"/>
    <property type="match status" value="1"/>
</dbReference>
<dbReference type="Proteomes" id="UP000663823">
    <property type="component" value="Unassembled WGS sequence"/>
</dbReference>
<dbReference type="EMBL" id="CAJNOH010001588">
    <property type="protein sequence ID" value="CAF1232746.1"/>
    <property type="molecule type" value="Genomic_DNA"/>
</dbReference>
<dbReference type="Pfam" id="PF03496">
    <property type="entry name" value="ADPrib_exo_Tox"/>
    <property type="match status" value="1"/>
</dbReference>
<feature type="transmembrane region" description="Helical" evidence="6">
    <location>
        <begin position="543"/>
        <end position="568"/>
    </location>
</feature>
<gene>
    <name evidence="13" type="ORF">FNK824_LOCUS27051</name>
    <name evidence="11" type="ORF">JXQ802_LOCUS41170</name>
    <name evidence="12" type="ORF">OTI717_LOCUS25329</name>
    <name evidence="9" type="ORF">PYM288_LOCUS26466</name>
    <name evidence="8" type="ORF">RFH988_LOCUS22894</name>
    <name evidence="10" type="ORF">SEV965_LOCUS24780</name>
</gene>